<evidence type="ECO:0000313" key="8">
    <source>
        <dbReference type="Proteomes" id="UP000534294"/>
    </source>
</evidence>
<dbReference type="PANTHER" id="PTHR43133">
    <property type="entry name" value="RNA POLYMERASE ECF-TYPE SIGMA FACTO"/>
    <property type="match status" value="1"/>
</dbReference>
<evidence type="ECO:0000256" key="4">
    <source>
        <dbReference type="ARBA" id="ARBA00023163"/>
    </source>
</evidence>
<dbReference type="RefSeq" id="WP_184210162.1">
    <property type="nucleotide sequence ID" value="NZ_JACHIF010000006.1"/>
</dbReference>
<dbReference type="InterPro" id="IPR014284">
    <property type="entry name" value="RNA_pol_sigma-70_dom"/>
</dbReference>
<keyword evidence="2" id="KW-0805">Transcription regulation</keyword>
<dbReference type="GO" id="GO:0006352">
    <property type="term" value="P:DNA-templated transcription initiation"/>
    <property type="evidence" value="ECO:0007669"/>
    <property type="project" value="InterPro"/>
</dbReference>
<dbReference type="InterPro" id="IPR013325">
    <property type="entry name" value="RNA_pol_sigma_r2"/>
</dbReference>
<dbReference type="InterPro" id="IPR007627">
    <property type="entry name" value="RNA_pol_sigma70_r2"/>
</dbReference>
<comment type="caution">
    <text evidence="7">The sequence shown here is derived from an EMBL/GenBank/DDBJ whole genome shotgun (WGS) entry which is preliminary data.</text>
</comment>
<evidence type="ECO:0000256" key="1">
    <source>
        <dbReference type="ARBA" id="ARBA00010641"/>
    </source>
</evidence>
<dbReference type="Gene3D" id="1.10.1740.10">
    <property type="match status" value="1"/>
</dbReference>
<name>A0A7W7YMH9_9BACT</name>
<feature type="domain" description="RNA polymerase sigma-70 region 2" evidence="5">
    <location>
        <begin position="18"/>
        <end position="85"/>
    </location>
</feature>
<organism evidence="7 8">
    <name type="scientific">Prosthecobacter dejongeii</name>
    <dbReference type="NCBI Taxonomy" id="48465"/>
    <lineage>
        <taxon>Bacteria</taxon>
        <taxon>Pseudomonadati</taxon>
        <taxon>Verrucomicrobiota</taxon>
        <taxon>Verrucomicrobiia</taxon>
        <taxon>Verrucomicrobiales</taxon>
        <taxon>Verrucomicrobiaceae</taxon>
        <taxon>Prosthecobacter</taxon>
    </lineage>
</organism>
<dbReference type="Gene3D" id="1.10.10.10">
    <property type="entry name" value="Winged helix-like DNA-binding domain superfamily/Winged helix DNA-binding domain"/>
    <property type="match status" value="1"/>
</dbReference>
<dbReference type="Pfam" id="PF04542">
    <property type="entry name" value="Sigma70_r2"/>
    <property type="match status" value="1"/>
</dbReference>
<proteinExistence type="inferred from homology"/>
<dbReference type="Proteomes" id="UP000534294">
    <property type="component" value="Unassembled WGS sequence"/>
</dbReference>
<protein>
    <submittedName>
        <fullName evidence="7">RNA polymerase sigma-70 factor (ECF subfamily)</fullName>
    </submittedName>
</protein>
<evidence type="ECO:0000256" key="3">
    <source>
        <dbReference type="ARBA" id="ARBA00023082"/>
    </source>
</evidence>
<dbReference type="EMBL" id="JACHIF010000006">
    <property type="protein sequence ID" value="MBB5038920.1"/>
    <property type="molecule type" value="Genomic_DNA"/>
</dbReference>
<reference evidence="7 8" key="1">
    <citation type="submission" date="2020-08" db="EMBL/GenBank/DDBJ databases">
        <title>Genomic Encyclopedia of Type Strains, Phase IV (KMG-IV): sequencing the most valuable type-strain genomes for metagenomic binning, comparative biology and taxonomic classification.</title>
        <authorList>
            <person name="Goeker M."/>
        </authorList>
    </citation>
    <scope>NUCLEOTIDE SEQUENCE [LARGE SCALE GENOMIC DNA]</scope>
    <source>
        <strain evidence="7 8">DSM 12251</strain>
    </source>
</reference>
<dbReference type="NCBIfam" id="TIGR02937">
    <property type="entry name" value="sigma70-ECF"/>
    <property type="match status" value="1"/>
</dbReference>
<dbReference type="GO" id="GO:0016987">
    <property type="term" value="F:sigma factor activity"/>
    <property type="evidence" value="ECO:0007669"/>
    <property type="project" value="UniProtKB-KW"/>
</dbReference>
<dbReference type="InterPro" id="IPR014331">
    <property type="entry name" value="RNA_pol_sigma70_ECF_RHOBA"/>
</dbReference>
<dbReference type="Pfam" id="PF08281">
    <property type="entry name" value="Sigma70_r4_2"/>
    <property type="match status" value="1"/>
</dbReference>
<dbReference type="GO" id="GO:0003677">
    <property type="term" value="F:DNA binding"/>
    <property type="evidence" value="ECO:0007669"/>
    <property type="project" value="InterPro"/>
</dbReference>
<dbReference type="InterPro" id="IPR039425">
    <property type="entry name" value="RNA_pol_sigma-70-like"/>
</dbReference>
<sequence length="180" mass="20676">MAALPPDPADQTETYLRLLTQHDRWLAAYVYSLVASAADADDILQEVKVTLWKQFAKFEPDSNFRAWARKIATHQILNYRRSEKKRSVSSSLDETFIEAVAAELDQRADALDLKAEALNLCLRKLPEAHRKIVVWRYYEDCGIEEIAVKSERTVEAVYRLLSRIRQVLSECVNRQIAPAP</sequence>
<evidence type="ECO:0000313" key="7">
    <source>
        <dbReference type="EMBL" id="MBB5038920.1"/>
    </source>
</evidence>
<dbReference type="SUPFAM" id="SSF88946">
    <property type="entry name" value="Sigma2 domain of RNA polymerase sigma factors"/>
    <property type="match status" value="1"/>
</dbReference>
<evidence type="ECO:0000259" key="6">
    <source>
        <dbReference type="Pfam" id="PF08281"/>
    </source>
</evidence>
<evidence type="ECO:0000256" key="2">
    <source>
        <dbReference type="ARBA" id="ARBA00023015"/>
    </source>
</evidence>
<evidence type="ECO:0000259" key="5">
    <source>
        <dbReference type="Pfam" id="PF04542"/>
    </source>
</evidence>
<dbReference type="InterPro" id="IPR013324">
    <property type="entry name" value="RNA_pol_sigma_r3/r4-like"/>
</dbReference>
<dbReference type="NCBIfam" id="TIGR02989">
    <property type="entry name" value="Sig-70_gvs1"/>
    <property type="match status" value="1"/>
</dbReference>
<dbReference type="InterPro" id="IPR013249">
    <property type="entry name" value="RNA_pol_sigma70_r4_t2"/>
</dbReference>
<accession>A0A7W7YMH9</accession>
<comment type="similarity">
    <text evidence="1">Belongs to the sigma-70 factor family. ECF subfamily.</text>
</comment>
<keyword evidence="4" id="KW-0804">Transcription</keyword>
<dbReference type="PANTHER" id="PTHR43133:SF51">
    <property type="entry name" value="RNA POLYMERASE SIGMA FACTOR"/>
    <property type="match status" value="1"/>
</dbReference>
<feature type="domain" description="RNA polymerase sigma factor 70 region 4 type 2" evidence="6">
    <location>
        <begin position="116"/>
        <end position="166"/>
    </location>
</feature>
<keyword evidence="8" id="KW-1185">Reference proteome</keyword>
<dbReference type="AlphaFoldDB" id="A0A7W7YMH9"/>
<dbReference type="SUPFAM" id="SSF88659">
    <property type="entry name" value="Sigma3 and sigma4 domains of RNA polymerase sigma factors"/>
    <property type="match status" value="1"/>
</dbReference>
<dbReference type="InterPro" id="IPR036388">
    <property type="entry name" value="WH-like_DNA-bd_sf"/>
</dbReference>
<keyword evidence="3" id="KW-0731">Sigma factor</keyword>
<gene>
    <name evidence="7" type="ORF">HNQ64_003185</name>
</gene>